<protein>
    <submittedName>
        <fullName evidence="3">Uncharacterized protein</fullName>
    </submittedName>
</protein>
<dbReference type="InterPro" id="IPR036291">
    <property type="entry name" value="NAD(P)-bd_dom_sf"/>
</dbReference>
<dbReference type="PRINTS" id="PR00081">
    <property type="entry name" value="GDHRDH"/>
</dbReference>
<dbReference type="SUPFAM" id="SSF51735">
    <property type="entry name" value="NAD(P)-binding Rossmann-fold domains"/>
    <property type="match status" value="1"/>
</dbReference>
<evidence type="ECO:0000256" key="1">
    <source>
        <dbReference type="ARBA" id="ARBA00006484"/>
    </source>
</evidence>
<reference evidence="3" key="1">
    <citation type="submission" date="2023-08" db="EMBL/GenBank/DDBJ databases">
        <title>Black Yeasts Isolated from many extreme environments.</title>
        <authorList>
            <person name="Coleine C."/>
            <person name="Stajich J.E."/>
            <person name="Selbmann L."/>
        </authorList>
    </citation>
    <scope>NUCLEOTIDE SEQUENCE</scope>
    <source>
        <strain evidence="3">CCFEE 5810</strain>
    </source>
</reference>
<dbReference type="PANTHER" id="PTHR24320:SF272">
    <property type="entry name" value="NAD(P)-BINDING ROSSMANN-FOLD SUPERFAMILY PROTEIN"/>
    <property type="match status" value="1"/>
</dbReference>
<dbReference type="Pfam" id="PF00106">
    <property type="entry name" value="adh_short"/>
    <property type="match status" value="1"/>
</dbReference>
<dbReference type="EMBL" id="JAVRQU010000005">
    <property type="protein sequence ID" value="KAK5702720.1"/>
    <property type="molecule type" value="Genomic_DNA"/>
</dbReference>
<dbReference type="AlphaFoldDB" id="A0AAN7WEF6"/>
<dbReference type="Proteomes" id="UP001310594">
    <property type="component" value="Unassembled WGS sequence"/>
</dbReference>
<evidence type="ECO:0000313" key="3">
    <source>
        <dbReference type="EMBL" id="KAK5702720.1"/>
    </source>
</evidence>
<gene>
    <name evidence="3" type="ORF">LTR97_003666</name>
</gene>
<sequence>MPAPENPFQPYADVHRQLDGPGDARPTALQVVEDCGVLSKLNDKTIVITGCSAGIGIDTARALYEAGAKLLLTARDGPKLEKVIEDIVNNAEHNKSGPRPVAIDLDLSSLDGVRKGAEEIKAKSDGKLNILIENAGIMAVPLSKTPDGFESHMGVNHFAHFLLFQLLKPLLLDSAKESGTVARVITVSSAGHRQSDIRFDDMFWEKDPSTYHKFIGYGQSKTANVYMANSINRHYADQGIIGLSLHPGAIMTTELGRHMTQEDYALFGDMAKFRSMSKSAEQGAATTVWAAVSPYFEGKNGGRYLADVGECGPMGEGAMVGGSGYAEHAYDEEAEEKLWKISCEAVGVAND</sequence>
<comment type="similarity">
    <text evidence="1">Belongs to the short-chain dehydrogenases/reductases (SDR) family.</text>
</comment>
<name>A0AAN7WEF6_9PEZI</name>
<dbReference type="InterPro" id="IPR002347">
    <property type="entry name" value="SDR_fam"/>
</dbReference>
<dbReference type="PANTHER" id="PTHR24320">
    <property type="entry name" value="RETINOL DEHYDROGENASE"/>
    <property type="match status" value="1"/>
</dbReference>
<comment type="caution">
    <text evidence="3">The sequence shown here is derived from an EMBL/GenBank/DDBJ whole genome shotgun (WGS) entry which is preliminary data.</text>
</comment>
<accession>A0AAN7WEF6</accession>
<proteinExistence type="inferred from homology"/>
<dbReference type="GO" id="GO:0016491">
    <property type="term" value="F:oxidoreductase activity"/>
    <property type="evidence" value="ECO:0007669"/>
    <property type="project" value="UniProtKB-KW"/>
</dbReference>
<evidence type="ECO:0000313" key="4">
    <source>
        <dbReference type="Proteomes" id="UP001310594"/>
    </source>
</evidence>
<evidence type="ECO:0000256" key="2">
    <source>
        <dbReference type="ARBA" id="ARBA00023002"/>
    </source>
</evidence>
<keyword evidence="2" id="KW-0560">Oxidoreductase</keyword>
<organism evidence="3 4">
    <name type="scientific">Elasticomyces elasticus</name>
    <dbReference type="NCBI Taxonomy" id="574655"/>
    <lineage>
        <taxon>Eukaryota</taxon>
        <taxon>Fungi</taxon>
        <taxon>Dikarya</taxon>
        <taxon>Ascomycota</taxon>
        <taxon>Pezizomycotina</taxon>
        <taxon>Dothideomycetes</taxon>
        <taxon>Dothideomycetidae</taxon>
        <taxon>Mycosphaerellales</taxon>
        <taxon>Teratosphaeriaceae</taxon>
        <taxon>Elasticomyces</taxon>
    </lineage>
</organism>
<dbReference type="Gene3D" id="3.40.50.720">
    <property type="entry name" value="NAD(P)-binding Rossmann-like Domain"/>
    <property type="match status" value="1"/>
</dbReference>